<protein>
    <submittedName>
        <fullName evidence="2">DnrO protein</fullName>
    </submittedName>
</protein>
<keyword evidence="1" id="KW-0732">Signal</keyword>
<gene>
    <name evidence="2" type="ORF">H9L16_00030</name>
</gene>
<proteinExistence type="predicted"/>
<dbReference type="EMBL" id="CP060719">
    <property type="protein sequence ID" value="QNN70088.1"/>
    <property type="molecule type" value="Genomic_DNA"/>
</dbReference>
<reference evidence="2 3" key="1">
    <citation type="submission" date="2020-08" db="EMBL/GenBank/DDBJ databases">
        <title>Genome sequence of Thermomonas carbonis KCTC 42013T.</title>
        <authorList>
            <person name="Hyun D.-W."/>
            <person name="Bae J.-W."/>
        </authorList>
    </citation>
    <scope>NUCLEOTIDE SEQUENCE [LARGE SCALE GENOMIC DNA]</scope>
    <source>
        <strain evidence="2 3">KCTC 42013</strain>
    </source>
</reference>
<evidence type="ECO:0000313" key="3">
    <source>
        <dbReference type="Proteomes" id="UP000515804"/>
    </source>
</evidence>
<sequence>MAASNRIMLSIMFAGMALSAPLHAQHAHSSPAPLPAAHATTAPRWATDAPLRAGMRGAHDVVAALAHGRHGHLDAAQVRALAAQLEGHVQGIFAECKLAPQADAALHDILLPLLAGARALAADPADLRPLASMQRALDAYARGFDDPGFPPH</sequence>
<accession>A0A7G9SQG3</accession>
<feature type="chain" id="PRO_5028869506" evidence="1">
    <location>
        <begin position="25"/>
        <end position="152"/>
    </location>
</feature>
<dbReference type="AlphaFoldDB" id="A0A7G9SQG3"/>
<name>A0A7G9SQG3_9GAMM</name>
<keyword evidence="3" id="KW-1185">Reference proteome</keyword>
<feature type="signal peptide" evidence="1">
    <location>
        <begin position="1"/>
        <end position="24"/>
    </location>
</feature>
<evidence type="ECO:0000313" key="2">
    <source>
        <dbReference type="EMBL" id="QNN70088.1"/>
    </source>
</evidence>
<organism evidence="2 3">
    <name type="scientific">Thermomonas carbonis</name>
    <dbReference type="NCBI Taxonomy" id="1463158"/>
    <lineage>
        <taxon>Bacteria</taxon>
        <taxon>Pseudomonadati</taxon>
        <taxon>Pseudomonadota</taxon>
        <taxon>Gammaproteobacteria</taxon>
        <taxon>Lysobacterales</taxon>
        <taxon>Lysobacteraceae</taxon>
        <taxon>Thermomonas</taxon>
    </lineage>
</organism>
<dbReference type="RefSeq" id="WP_187552605.1">
    <property type="nucleotide sequence ID" value="NZ_BMZL01000001.1"/>
</dbReference>
<dbReference type="KEGG" id="tcn:H9L16_00030"/>
<evidence type="ECO:0000256" key="1">
    <source>
        <dbReference type="SAM" id="SignalP"/>
    </source>
</evidence>
<dbReference type="Proteomes" id="UP000515804">
    <property type="component" value="Chromosome"/>
</dbReference>